<protein>
    <recommendedName>
        <fullName evidence="2">Alpha/beta hydrolase</fullName>
    </recommendedName>
</protein>
<dbReference type="SUPFAM" id="SSF53474">
    <property type="entry name" value="alpha/beta-Hydrolases"/>
    <property type="match status" value="1"/>
</dbReference>
<sequence>METNKEIALRIISEYEREYKSTKYVLIDNHSKTTNVIFTGASQKYYNMISWYHTYTDYNWLYLNPICEASEPHFVLFMMTNGQMKGQRTYDDLFLEIIKSAPGDMYNLIGISYGGAAAIAFSKRVPTRAVITLDYANIFNYVDWDLPDILQDNTSLFFLHYSSHPHDIARHDVLIKCLQKTKIQYMLKCSQCDIHSTNVPNHHLIVSYIKAAERITSDECDVVMKNVTYLGGDFHAWT</sequence>
<dbReference type="EMBL" id="MK500568">
    <property type="protein sequence ID" value="QBK92170.1"/>
    <property type="molecule type" value="Genomic_DNA"/>
</dbReference>
<accession>A0A481ZAI0</accession>
<evidence type="ECO:0008006" key="2">
    <source>
        <dbReference type="Google" id="ProtNLM"/>
    </source>
</evidence>
<gene>
    <name evidence="1" type="ORF">LCPAC304_05170</name>
</gene>
<organism evidence="1">
    <name type="scientific">Pithovirus LCPAC304</name>
    <dbReference type="NCBI Taxonomy" id="2506594"/>
    <lineage>
        <taxon>Viruses</taxon>
        <taxon>Pithoviruses</taxon>
    </lineage>
</organism>
<name>A0A481ZAI0_9VIRU</name>
<evidence type="ECO:0000313" key="1">
    <source>
        <dbReference type="EMBL" id="QBK92170.1"/>
    </source>
</evidence>
<reference evidence="1" key="1">
    <citation type="journal article" date="2019" name="MBio">
        <title>Virus Genomes from Deep Sea Sediments Expand the Ocean Megavirome and Support Independent Origins of Viral Gigantism.</title>
        <authorList>
            <person name="Backstrom D."/>
            <person name="Yutin N."/>
            <person name="Jorgensen S.L."/>
            <person name="Dharamshi J."/>
            <person name="Homa F."/>
            <person name="Zaremba-Niedwiedzka K."/>
            <person name="Spang A."/>
            <person name="Wolf Y.I."/>
            <person name="Koonin E.V."/>
            <person name="Ettema T.J."/>
        </authorList>
    </citation>
    <scope>NUCLEOTIDE SEQUENCE</scope>
</reference>
<dbReference type="InterPro" id="IPR029058">
    <property type="entry name" value="AB_hydrolase_fold"/>
</dbReference>
<proteinExistence type="predicted"/>